<dbReference type="SUPFAM" id="SSF52172">
    <property type="entry name" value="CheY-like"/>
    <property type="match status" value="1"/>
</dbReference>
<keyword evidence="4" id="KW-0804">Transcription</keyword>
<dbReference type="GO" id="GO:0003723">
    <property type="term" value="F:RNA binding"/>
    <property type="evidence" value="ECO:0007669"/>
    <property type="project" value="InterPro"/>
</dbReference>
<evidence type="ECO:0000313" key="6">
    <source>
        <dbReference type="EMBL" id="AJE83789.1"/>
    </source>
</evidence>
<dbReference type="PROSITE" id="PS50921">
    <property type="entry name" value="ANTAR"/>
    <property type="match status" value="1"/>
</dbReference>
<name>A0A0B5EQA6_STRA4</name>
<dbReference type="SUPFAM" id="SSF55781">
    <property type="entry name" value="GAF domain-like"/>
    <property type="match status" value="1"/>
</dbReference>
<evidence type="ECO:0000256" key="1">
    <source>
        <dbReference type="ARBA" id="ARBA00022679"/>
    </source>
</evidence>
<dbReference type="KEGG" id="sals:SLNWT_3413"/>
<dbReference type="GO" id="GO:0016301">
    <property type="term" value="F:kinase activity"/>
    <property type="evidence" value="ECO:0007669"/>
    <property type="project" value="UniProtKB-KW"/>
</dbReference>
<dbReference type="EMBL" id="CP010519">
    <property type="protein sequence ID" value="AJE83789.1"/>
    <property type="molecule type" value="Genomic_DNA"/>
</dbReference>
<dbReference type="InterPro" id="IPR011006">
    <property type="entry name" value="CheY-like_superfamily"/>
</dbReference>
<proteinExistence type="predicted"/>
<reference evidence="6 7" key="1">
    <citation type="submission" date="2015-01" db="EMBL/GenBank/DDBJ databases">
        <title>Enhanced salinomycin production by adjusting the supply of polyketide extender units in Streptomyce albus DSM 41398.</title>
        <authorList>
            <person name="Lu C."/>
        </authorList>
    </citation>
    <scope>NUCLEOTIDE SEQUENCE [LARGE SCALE GENOMIC DNA]</scope>
    <source>
        <strain evidence="7">ATCC 21838 / DSM 41398 / FERM P-419 / JCM 4703 / NBRC 107858</strain>
    </source>
</reference>
<dbReference type="Proteomes" id="UP000031523">
    <property type="component" value="Chromosome"/>
</dbReference>
<dbReference type="SMART" id="SM01012">
    <property type="entry name" value="ANTAR"/>
    <property type="match status" value="1"/>
</dbReference>
<dbReference type="InterPro" id="IPR012074">
    <property type="entry name" value="GAF_ANTAR"/>
</dbReference>
<sequence>MGEQRSGEELAVAVARMSRTLLAQPSVQSTLDEIVRHAVDLVEGCEEAGVLELDRGSEVRTLAASSDLVIASDRAQQDAGEGPCFDAARRLHEAYRIADMSESQSRWARYAPRARELGVGSMMGFLLWTEEGTLGALDMYSSRPRAFTDSSENAGWILASHAAVALSSARSTAQLHTAMATRSEIGEALGIIMERYKVTGDQAWDVLKESSQQQNIKLRDVAHTIVTTGEIPGAR</sequence>
<evidence type="ECO:0000259" key="5">
    <source>
        <dbReference type="PROSITE" id="PS50921"/>
    </source>
</evidence>
<dbReference type="InterPro" id="IPR005561">
    <property type="entry name" value="ANTAR"/>
</dbReference>
<dbReference type="InterPro" id="IPR036388">
    <property type="entry name" value="WH-like_DNA-bd_sf"/>
</dbReference>
<dbReference type="PIRSF" id="PIRSF036625">
    <property type="entry name" value="GAF_ANTAR"/>
    <property type="match status" value="1"/>
</dbReference>
<evidence type="ECO:0000256" key="2">
    <source>
        <dbReference type="ARBA" id="ARBA00022777"/>
    </source>
</evidence>
<keyword evidence="7" id="KW-1185">Reference proteome</keyword>
<evidence type="ECO:0000256" key="3">
    <source>
        <dbReference type="ARBA" id="ARBA00023015"/>
    </source>
</evidence>
<keyword evidence="1" id="KW-0808">Transferase</keyword>
<dbReference type="Pfam" id="PF03861">
    <property type="entry name" value="ANTAR"/>
    <property type="match status" value="1"/>
</dbReference>
<dbReference type="Gene3D" id="3.30.450.40">
    <property type="match status" value="1"/>
</dbReference>
<dbReference type="SMART" id="SM00065">
    <property type="entry name" value="GAF"/>
    <property type="match status" value="1"/>
</dbReference>
<dbReference type="InterPro" id="IPR029016">
    <property type="entry name" value="GAF-like_dom_sf"/>
</dbReference>
<dbReference type="Gene3D" id="1.10.10.10">
    <property type="entry name" value="Winged helix-like DNA-binding domain superfamily/Winged helix DNA-binding domain"/>
    <property type="match status" value="1"/>
</dbReference>
<dbReference type="InterPro" id="IPR003018">
    <property type="entry name" value="GAF"/>
</dbReference>
<feature type="domain" description="ANTAR" evidence="5">
    <location>
        <begin position="165"/>
        <end position="226"/>
    </location>
</feature>
<keyword evidence="3" id="KW-0805">Transcription regulation</keyword>
<dbReference type="AlphaFoldDB" id="A0A0B5EQA6"/>
<accession>A0A0B5EQA6</accession>
<gene>
    <name evidence="6" type="ORF">SLNWT_3413</name>
</gene>
<keyword evidence="2" id="KW-0418">Kinase</keyword>
<dbReference type="Pfam" id="PF13185">
    <property type="entry name" value="GAF_2"/>
    <property type="match status" value="1"/>
</dbReference>
<organism evidence="6 7">
    <name type="scientific">Streptomyces albus (strain ATCC 21838 / DSM 41398 / FERM P-419 / JCM 4703 / NBRC 107858)</name>
    <dbReference type="NCBI Taxonomy" id="1081613"/>
    <lineage>
        <taxon>Bacteria</taxon>
        <taxon>Bacillati</taxon>
        <taxon>Actinomycetota</taxon>
        <taxon>Actinomycetes</taxon>
        <taxon>Kitasatosporales</taxon>
        <taxon>Streptomycetaceae</taxon>
        <taxon>Streptomyces</taxon>
    </lineage>
</organism>
<evidence type="ECO:0000313" key="7">
    <source>
        <dbReference type="Proteomes" id="UP000031523"/>
    </source>
</evidence>
<evidence type="ECO:0000256" key="4">
    <source>
        <dbReference type="ARBA" id="ARBA00023163"/>
    </source>
</evidence>
<protein>
    <recommendedName>
        <fullName evidence="5">ANTAR domain-containing protein</fullName>
    </recommendedName>
</protein>